<feature type="domain" description="RCC1-like" evidence="5">
    <location>
        <begin position="47"/>
        <end position="420"/>
    </location>
</feature>
<accession>A0AAJ7RQF3</accession>
<evidence type="ECO:0000256" key="1">
    <source>
        <dbReference type="ARBA" id="ARBA00022658"/>
    </source>
</evidence>
<dbReference type="InterPro" id="IPR051553">
    <property type="entry name" value="Ran_GTPase-activating"/>
</dbReference>
<dbReference type="InterPro" id="IPR058923">
    <property type="entry name" value="RCC1-like_dom"/>
</dbReference>
<evidence type="ECO:0000313" key="7">
    <source>
        <dbReference type="RefSeq" id="XP_024945218.1"/>
    </source>
</evidence>
<dbReference type="Gene3D" id="2.130.10.30">
    <property type="entry name" value="Regulator of chromosome condensation 1/beta-lactamase-inhibitor protein II"/>
    <property type="match status" value="1"/>
</dbReference>
<feature type="repeat" description="RCC1" evidence="3">
    <location>
        <begin position="96"/>
        <end position="147"/>
    </location>
</feature>
<dbReference type="Proteomes" id="UP000694920">
    <property type="component" value="Unplaced"/>
</dbReference>
<dbReference type="Pfam" id="PF25390">
    <property type="entry name" value="WD40_RLD"/>
    <property type="match status" value="1"/>
</dbReference>
<name>A0AAJ7RQF3_CEPCN</name>
<dbReference type="InterPro" id="IPR000408">
    <property type="entry name" value="Reg_chr_condens"/>
</dbReference>
<dbReference type="GO" id="GO:0005737">
    <property type="term" value="C:cytoplasm"/>
    <property type="evidence" value="ECO:0007669"/>
    <property type="project" value="TreeGrafter"/>
</dbReference>
<dbReference type="PANTHER" id="PTHR45982:SF1">
    <property type="entry name" value="REGULATOR OF CHROMOSOME CONDENSATION"/>
    <property type="match status" value="1"/>
</dbReference>
<dbReference type="GO" id="GO:0005085">
    <property type="term" value="F:guanyl-nucleotide exchange factor activity"/>
    <property type="evidence" value="ECO:0007669"/>
    <property type="project" value="TreeGrafter"/>
</dbReference>
<keyword evidence="1" id="KW-0344">Guanine-nucleotide releasing factor</keyword>
<evidence type="ECO:0000259" key="5">
    <source>
        <dbReference type="Pfam" id="PF25390"/>
    </source>
</evidence>
<feature type="region of interest" description="Disordered" evidence="4">
    <location>
        <begin position="1"/>
        <end position="27"/>
    </location>
</feature>
<feature type="repeat" description="RCC1" evidence="3">
    <location>
        <begin position="148"/>
        <end position="199"/>
    </location>
</feature>
<evidence type="ECO:0000256" key="3">
    <source>
        <dbReference type="PROSITE-ProRule" id="PRU00235"/>
    </source>
</evidence>
<dbReference type="AlphaFoldDB" id="A0AAJ7RQF3"/>
<organism evidence="6 7">
    <name type="scientific">Cephus cinctus</name>
    <name type="common">Wheat stem sawfly</name>
    <dbReference type="NCBI Taxonomy" id="211228"/>
    <lineage>
        <taxon>Eukaryota</taxon>
        <taxon>Metazoa</taxon>
        <taxon>Ecdysozoa</taxon>
        <taxon>Arthropoda</taxon>
        <taxon>Hexapoda</taxon>
        <taxon>Insecta</taxon>
        <taxon>Pterygota</taxon>
        <taxon>Neoptera</taxon>
        <taxon>Endopterygota</taxon>
        <taxon>Hymenoptera</taxon>
        <taxon>Cephoidea</taxon>
        <taxon>Cephidae</taxon>
        <taxon>Cephus</taxon>
    </lineage>
</organism>
<keyword evidence="2" id="KW-0677">Repeat</keyword>
<dbReference type="RefSeq" id="XP_024945218.1">
    <property type="nucleotide sequence ID" value="XM_025089450.1"/>
</dbReference>
<evidence type="ECO:0000313" key="6">
    <source>
        <dbReference type="Proteomes" id="UP000694920"/>
    </source>
</evidence>
<dbReference type="PANTHER" id="PTHR45982">
    <property type="entry name" value="REGULATOR OF CHROMOSOME CONDENSATION"/>
    <property type="match status" value="1"/>
</dbReference>
<dbReference type="KEGG" id="ccin:107272165"/>
<feature type="repeat" description="RCC1" evidence="3">
    <location>
        <begin position="318"/>
        <end position="370"/>
    </location>
</feature>
<feature type="repeat" description="RCC1" evidence="3">
    <location>
        <begin position="371"/>
        <end position="424"/>
    </location>
</feature>
<evidence type="ECO:0000256" key="4">
    <source>
        <dbReference type="SAM" id="MobiDB-lite"/>
    </source>
</evidence>
<dbReference type="GeneID" id="107272165"/>
<feature type="repeat" description="RCC1" evidence="3">
    <location>
        <begin position="45"/>
        <end position="95"/>
    </location>
</feature>
<reference evidence="7" key="1">
    <citation type="submission" date="2025-08" db="UniProtKB">
        <authorList>
            <consortium name="RefSeq"/>
        </authorList>
    </citation>
    <scope>IDENTIFICATION</scope>
</reference>
<dbReference type="PRINTS" id="PR00633">
    <property type="entry name" value="RCCNDNSATION"/>
</dbReference>
<dbReference type="SUPFAM" id="SSF50985">
    <property type="entry name" value="RCC1/BLIP-II"/>
    <property type="match status" value="1"/>
</dbReference>
<dbReference type="CTD" id="1104"/>
<dbReference type="InterPro" id="IPR009091">
    <property type="entry name" value="RCC1/BLIP-II"/>
</dbReference>
<dbReference type="PROSITE" id="PS00626">
    <property type="entry name" value="RCC1_2"/>
    <property type="match status" value="3"/>
</dbReference>
<keyword evidence="6" id="KW-1185">Reference proteome</keyword>
<evidence type="ECO:0000256" key="2">
    <source>
        <dbReference type="ARBA" id="ARBA00022737"/>
    </source>
</evidence>
<dbReference type="PROSITE" id="PS00625">
    <property type="entry name" value="RCC1_1"/>
    <property type="match status" value="1"/>
</dbReference>
<feature type="repeat" description="RCC1" evidence="3">
    <location>
        <begin position="266"/>
        <end position="317"/>
    </location>
</feature>
<gene>
    <name evidence="7" type="primary">LOC107272165</name>
</gene>
<dbReference type="PROSITE" id="PS50012">
    <property type="entry name" value="RCC1_3"/>
    <property type="match status" value="6"/>
</dbReference>
<protein>
    <submittedName>
        <fullName evidence="7">Regulator of chromosome condensation isoform X1</fullName>
    </submittedName>
</protein>
<proteinExistence type="predicted"/>
<sequence length="433" mass="46180">MPPRRATKRTAQIPEEGPKDAKQSKKKQVVSELIVKPDLRIAPPGVILTFGQGDVGQLGLGEHIMEKTRPATVPGYQDIVAIAAGGMHNVCLTKTGKVLTFGCNDEGALGRDTSKEGSETIPGFTELPGKAIQVTAGDSHSAAVLEDGRVFAWGSFRDSHGTMGLTTRGNERSPVEILPGVKVVKIASGADHLVLLSELGNLFTCGCGEQGQLGRVASRTADRHNRHGIAPLLTPGQVIFKITKKLKFEDVWAGTYCTFAKEFHKGEIYVFGLNNYHQIGLKELVPHFHPQVSKTFTGKVWRHISSGQHHTIALDESGQVFVLGRKEYGRLGLGPGCSDAEKLTPVPALNLIKCIDIAAGNAQSFAVTDSGDLYAWGMGSSGQLGTGNEDDAELPVMVKGKQLEDKTVVRASGGGQHTLILAVSRPVKDKTAG</sequence>